<reference evidence="1 2" key="1">
    <citation type="submission" date="2023-01" db="EMBL/GenBank/DDBJ databases">
        <authorList>
            <person name="Whitehead M."/>
        </authorList>
    </citation>
    <scope>NUCLEOTIDE SEQUENCE [LARGE SCALE GENOMIC DNA]</scope>
</reference>
<keyword evidence="2" id="KW-1185">Reference proteome</keyword>
<proteinExistence type="predicted"/>
<evidence type="ECO:0000313" key="1">
    <source>
        <dbReference type="EMBL" id="CAI6343077.1"/>
    </source>
</evidence>
<comment type="caution">
    <text evidence="1">The sequence shown here is derived from an EMBL/GenBank/DDBJ whole genome shotgun (WGS) entry which is preliminary data.</text>
</comment>
<dbReference type="AlphaFoldDB" id="A0AAV0VFS1"/>
<dbReference type="Proteomes" id="UP001160148">
    <property type="component" value="Unassembled WGS sequence"/>
</dbReference>
<protein>
    <submittedName>
        <fullName evidence="1">Uncharacterized protein</fullName>
    </submittedName>
</protein>
<evidence type="ECO:0000313" key="2">
    <source>
        <dbReference type="Proteomes" id="UP001160148"/>
    </source>
</evidence>
<organism evidence="1 2">
    <name type="scientific">Macrosiphum euphorbiae</name>
    <name type="common">potato aphid</name>
    <dbReference type="NCBI Taxonomy" id="13131"/>
    <lineage>
        <taxon>Eukaryota</taxon>
        <taxon>Metazoa</taxon>
        <taxon>Ecdysozoa</taxon>
        <taxon>Arthropoda</taxon>
        <taxon>Hexapoda</taxon>
        <taxon>Insecta</taxon>
        <taxon>Pterygota</taxon>
        <taxon>Neoptera</taxon>
        <taxon>Paraneoptera</taxon>
        <taxon>Hemiptera</taxon>
        <taxon>Sternorrhyncha</taxon>
        <taxon>Aphidomorpha</taxon>
        <taxon>Aphidoidea</taxon>
        <taxon>Aphididae</taxon>
        <taxon>Macrosiphini</taxon>
        <taxon>Macrosiphum</taxon>
    </lineage>
</organism>
<accession>A0AAV0VFS1</accession>
<dbReference type="EMBL" id="CARXXK010000001">
    <property type="protein sequence ID" value="CAI6343077.1"/>
    <property type="molecule type" value="Genomic_DNA"/>
</dbReference>
<gene>
    <name evidence="1" type="ORF">MEUPH1_LOCUS394</name>
</gene>
<name>A0AAV0VFS1_9HEMI</name>
<sequence length="68" mass="7905">MAPIMAVHEQALDYVKNQLAQYERPMKKHKTGKEPTLICHMSNNQLRTAIYKAAQKRTCLFRTVENLC</sequence>